<dbReference type="NCBIfam" id="NF003417">
    <property type="entry name" value="PRK04813.1"/>
    <property type="match status" value="2"/>
</dbReference>
<dbReference type="PROSITE" id="PS00455">
    <property type="entry name" value="AMP_BINDING"/>
    <property type="match status" value="1"/>
</dbReference>
<dbReference type="Gene3D" id="3.30.559.30">
    <property type="entry name" value="Nonribosomal peptide synthetase, condensation domain"/>
    <property type="match status" value="2"/>
</dbReference>
<dbReference type="Pfam" id="PF00550">
    <property type="entry name" value="PP-binding"/>
    <property type="match status" value="2"/>
</dbReference>
<evidence type="ECO:0000256" key="4">
    <source>
        <dbReference type="ARBA" id="ARBA00022598"/>
    </source>
</evidence>
<dbReference type="Gene3D" id="3.40.50.980">
    <property type="match status" value="4"/>
</dbReference>
<evidence type="ECO:0000256" key="3">
    <source>
        <dbReference type="ARBA" id="ARBA00022553"/>
    </source>
</evidence>
<reference evidence="6 7" key="1">
    <citation type="journal article" date="2020" name="ISME J.">
        <title>Comparative genomics reveals insights into cyanobacterial evolution and habitat adaptation.</title>
        <authorList>
            <person name="Chen M.Y."/>
            <person name="Teng W.K."/>
            <person name="Zhao L."/>
            <person name="Hu C.X."/>
            <person name="Zhou Y.K."/>
            <person name="Han B.P."/>
            <person name="Song L.R."/>
            <person name="Shu W.S."/>
        </authorList>
    </citation>
    <scope>NUCLEOTIDE SEQUENCE [LARGE SCALE GENOMIC DNA]</scope>
    <source>
        <strain evidence="6 7">FACHB-196</strain>
    </source>
</reference>
<dbReference type="NCBIfam" id="TIGR01746">
    <property type="entry name" value="Thioester-redct"/>
    <property type="match status" value="1"/>
</dbReference>
<dbReference type="Pfam" id="PF07993">
    <property type="entry name" value="NAD_binding_4"/>
    <property type="match status" value="1"/>
</dbReference>
<dbReference type="Pfam" id="PF13193">
    <property type="entry name" value="AMP-binding_C"/>
    <property type="match status" value="2"/>
</dbReference>
<dbReference type="PANTHER" id="PTHR45527:SF14">
    <property type="entry name" value="PLIPASTATIN SYNTHASE SUBUNIT B"/>
    <property type="match status" value="1"/>
</dbReference>
<dbReference type="InterPro" id="IPR000873">
    <property type="entry name" value="AMP-dep_synth/lig_dom"/>
</dbReference>
<evidence type="ECO:0000259" key="5">
    <source>
        <dbReference type="PROSITE" id="PS50075"/>
    </source>
</evidence>
<dbReference type="NCBIfam" id="TIGR01733">
    <property type="entry name" value="AA-adenyl-dom"/>
    <property type="match status" value="2"/>
</dbReference>
<gene>
    <name evidence="6" type="ORF">H6G59_05510</name>
</gene>
<dbReference type="InterPro" id="IPR045851">
    <property type="entry name" value="AMP-bd_C_sf"/>
</dbReference>
<dbReference type="InterPro" id="IPR020806">
    <property type="entry name" value="PKS_PP-bd"/>
</dbReference>
<feature type="domain" description="Carrier" evidence="5">
    <location>
        <begin position="2063"/>
        <end position="2138"/>
    </location>
</feature>
<dbReference type="Gene3D" id="3.40.50.720">
    <property type="entry name" value="NAD(P)-binding Rossmann-like Domain"/>
    <property type="match status" value="1"/>
</dbReference>
<keyword evidence="7" id="KW-1185">Reference proteome</keyword>
<dbReference type="SUPFAM" id="SSF51735">
    <property type="entry name" value="NAD(P)-binding Rossmann-fold domains"/>
    <property type="match status" value="1"/>
</dbReference>
<keyword evidence="4" id="KW-0436">Ligase</keyword>
<dbReference type="RefSeq" id="WP_190712207.1">
    <property type="nucleotide sequence ID" value="NZ_JACJST010000003.1"/>
</dbReference>
<dbReference type="Proteomes" id="UP000640531">
    <property type="component" value="Unassembled WGS sequence"/>
</dbReference>
<organism evidence="6 7">
    <name type="scientific">Anabaena lutea FACHB-196</name>
    <dbReference type="NCBI Taxonomy" id="2692881"/>
    <lineage>
        <taxon>Bacteria</taxon>
        <taxon>Bacillati</taxon>
        <taxon>Cyanobacteriota</taxon>
        <taxon>Cyanophyceae</taxon>
        <taxon>Nostocales</taxon>
        <taxon>Nostocaceae</taxon>
        <taxon>Anabaena</taxon>
    </lineage>
</organism>
<evidence type="ECO:0000256" key="1">
    <source>
        <dbReference type="ARBA" id="ARBA00001957"/>
    </source>
</evidence>
<keyword evidence="3" id="KW-0597">Phosphoprotein</keyword>
<dbReference type="Gene3D" id="3.30.559.10">
    <property type="entry name" value="Chloramphenicol acetyltransferase-like domain"/>
    <property type="match status" value="2"/>
</dbReference>
<feature type="domain" description="Carrier" evidence="5">
    <location>
        <begin position="985"/>
        <end position="1060"/>
    </location>
</feature>
<dbReference type="InterPro" id="IPR013120">
    <property type="entry name" value="FAR_NAD-bd"/>
</dbReference>
<dbReference type="PROSITE" id="PS00012">
    <property type="entry name" value="PHOSPHOPANTETHEINE"/>
    <property type="match status" value="1"/>
</dbReference>
<keyword evidence="2" id="KW-0596">Phosphopantetheine</keyword>
<dbReference type="InterPro" id="IPR010080">
    <property type="entry name" value="Thioester_reductase-like_dom"/>
</dbReference>
<dbReference type="PANTHER" id="PTHR45527">
    <property type="entry name" value="NONRIBOSOMAL PEPTIDE SYNTHETASE"/>
    <property type="match status" value="1"/>
</dbReference>
<dbReference type="InterPro" id="IPR010071">
    <property type="entry name" value="AA_adenyl_dom"/>
</dbReference>
<dbReference type="Pfam" id="PF00668">
    <property type="entry name" value="Condensation"/>
    <property type="match status" value="2"/>
</dbReference>
<dbReference type="SUPFAM" id="SSF56801">
    <property type="entry name" value="Acetyl-CoA synthetase-like"/>
    <property type="match status" value="2"/>
</dbReference>
<evidence type="ECO:0000256" key="2">
    <source>
        <dbReference type="ARBA" id="ARBA00022450"/>
    </source>
</evidence>
<dbReference type="InterPro" id="IPR020845">
    <property type="entry name" value="AMP-binding_CS"/>
</dbReference>
<dbReference type="SUPFAM" id="SSF47336">
    <property type="entry name" value="ACP-like"/>
    <property type="match status" value="2"/>
</dbReference>
<proteinExistence type="predicted"/>
<evidence type="ECO:0000313" key="6">
    <source>
        <dbReference type="EMBL" id="MBD2567363.1"/>
    </source>
</evidence>
<dbReference type="InterPro" id="IPR025110">
    <property type="entry name" value="AMP-bd_C"/>
</dbReference>
<dbReference type="Gene3D" id="2.30.38.10">
    <property type="entry name" value="Luciferase, Domain 3"/>
    <property type="match status" value="2"/>
</dbReference>
<dbReference type="Pfam" id="PF00501">
    <property type="entry name" value="AMP-binding"/>
    <property type="match status" value="2"/>
</dbReference>
<comment type="cofactor">
    <cofactor evidence="1">
        <name>pantetheine 4'-phosphate</name>
        <dbReference type="ChEBI" id="CHEBI:47942"/>
    </cofactor>
</comment>
<dbReference type="CDD" id="cd05930">
    <property type="entry name" value="A_NRPS"/>
    <property type="match status" value="2"/>
</dbReference>
<dbReference type="EMBL" id="JACJST010000003">
    <property type="protein sequence ID" value="MBD2567363.1"/>
    <property type="molecule type" value="Genomic_DNA"/>
</dbReference>
<sequence length="2546" mass="287021">MTVSTIEGFRLSPQQRHLWLQQKNNADYVAQAAFLIAGNLNIEVLQEAIKVVVNRHEVLRTTFHSLPGVKIPVQVIHNNKLSDWQNIDFSQYDSDEQLTKIENYLITERRLVNESDNDSLLRWSLLTLAQDKYLLVLTLPSVCADGWTLNNLFSEISHTYSLCLENQNLLDIEEPIQYIQFAEWQNQLLEDDEAEAGKEYWQQQDFSNQNPLILPWENNLIGESQFASVIYHQKISAELTAKISDVATQYNTTTSNFLLACWQTLIWRLTKQSHIVINTVFNDRKYEELLELMGLAAKSLPVECAFQQDFKFSEVLTQISENIRQINKWQEYFSWSDNVEGVTNYQNLPIGFEFQELPEDYLTGDLTGDILFSLCHHFSNFAPFKLKLNCLQKAAGITLELQYQTGLLCDSNIQRLFTYFLTLVTHAIHNIYVPVSELEIISNQERHQLLVEFNNTYKDYSTIQFIHQLFEQQAQKKSEDIAVVFEGEKLTYSQLNTKANQLAHYLKGLGVGADVLVGLYVERSVDIIVGILGILKAGAAYLPLDPKLPGENLAFRLQDAQAPILLTQQSLVEKLPQTTAQIICLDTDWETIAQENQENPQISVQPDNLVYAIFTSGSTGKPKAVAIEHQQLLNYLYGILDRLNLPAAASFATVSTFAADLGNTVVFAALCTGGCLHILSQEKASDAQAIANYFQQYPIDCLKIVPSHLTALLTASSTQSILPRQCLILGGEASTWDLIQTVKKLAPNCQIFNHYGPTETTVGVLTYPVEFSHPQTKTVPLGKPLANTQVFVLDEQLQPVPIGVPGELYIGGACLARGYLHRPELTQDKFIQNPFVNLQLPAGKFSQRIYKTGDLVRYLPDGDLEFLGRVDNQIKIRGFRIELGEIEATLKENIDVQSAVVIPEQNQRLAAYIVLNSESNRNQNQQSEIINKLHSFCLHKLLDYMIPSAFVLLKALPLTPNGKVDIQALRLLEKSRPGLEKIYVAPRTSEETQLAEIWGKLLGIKQIGIHDNFFDLGGHSLIATQIISRIRQNFKVELPLRCLFETPTIAGLAASIQALLQQKQNTQTPPILVCSRHQELPLSFAQQRLWFLSQLEPESSAYNIPSAIRLTGRLNIVALENSINEIVHRHENLRTTFTVVAGEAVQVINAPTKLKLPVINLQNIPETEREAEAINLANLEARKPFNLEKDSLLRVNLLRLGETDHVILFTMHHIISDGWSTGILIRELTTLYTAYDSGQASNLPQLPIQYVDFAVWQRQYLQGEVLQTQLNYWKQKLSGNLPVLELPADRPRPAIQTNNGATQTFTLSPSLTAGLKNLSQQEGVTLFMTLLAAFKVLLHRYTQQDDILVGTPIANRNRAEIEGLIGFFVNTLVLRSNLAGNPTFKQLLAQVREVTLGAYAHQDLPFEKLVEELQPERDLSHSSLFQVMFILQNAPTEVLHLPDLTLKPLQAERKTANFDLTISMVETDAGLMGSIEYNTDLFDADRITRMLGHFQTLLTGIIAHSDQNLSDLPLLTATEHQQILTTWNNHHISVPRQCIHTLFEAQVEKTPDAVAVVFVDAQSAASRRVNESLTYQQLNQKANQLSHYLQNQGVKPETLVGICLERSLELVVGILGVLKAGGAYLPLDPAYPQERLAYMLEDAQVSFILTQAELLDSLKFANKNIICIDSDGKEIANESIEDAVSKVDINNLAYVIYTSGSTGKSKGVMIEHRSLVNAYLAWEKDYQLPKITSHLQMASFSFDVFSGDLVRALCSGGKLVLCPRELLLEPEKLYQLMLREKVDCAEFVPGVLRNLIQYLEQTQQRLEFMQLLICGSDSWYVKEYEEFRQFCGEKTRLINSFGLTEATIDSTFFETDTTQLSVEQLVPIGKPFANTQIYILDRYLQPLPVGVAGEIYVGGNGLARGYLNRPDLTAEKFIPHFFTQEPGEFIYKTGDLGRWIADGNIELIGRVDNQVKLRGFRIELGEIESIIGKHPMVKESVVLVREDRPKQQQLVAYVVPDLAYLNQIKSRDLHQFLQEQLPSYMIPSAFVFLESFPITPNGKIDRRALPKPDLQEIENTFTAPRTETEIKLVQLWSEVLGVEKIGINNNFFELGGNSLLTTKLILKIRAAFQVNLPLRVLFESPTVASLAIHLDKSQQPNSTNELSPENMIEWDKETILDSTIYPKVSYQKPETEPKHILLTGVTGFLGAFLLWELLQQTNANIYCLVRAQNLEAGKKKIQKTLDSYLIWNQSFSQRIIPVIGDLSQPLLGLKDLEFQELAHQIDIIYHNGAWVHHIYPYSVLKAANVLGTQEVLRLACEVKTKPVHFISTASIFSPLKNSEVTVATEADNIDDYPVPNNGYVQTKWVCEKLIQTAQQRGLPVSSYRIGRVSGHSKTGVFNINDFLYKLIIGCIQLGSVPDRDIQEDIMPVDYVSQAIIHLSKQQKFLGQAFHLVNDQLLHTNTLLEVIQSFGYQIQQLPYENWRSQLINIAGASPEHPLYPLVPFFSEDTSQQKKPVKSGSLKIDCQNAITGLSNSQIICPDIDEKLLSTYISYLGKQGFFNNK</sequence>
<dbReference type="InterPro" id="IPR001242">
    <property type="entry name" value="Condensation_dom"/>
</dbReference>
<dbReference type="CDD" id="cd05235">
    <property type="entry name" value="SDR_e1"/>
    <property type="match status" value="1"/>
</dbReference>
<dbReference type="PROSITE" id="PS50075">
    <property type="entry name" value="CARRIER"/>
    <property type="match status" value="2"/>
</dbReference>
<dbReference type="Gene3D" id="3.30.300.30">
    <property type="match status" value="2"/>
</dbReference>
<dbReference type="InterPro" id="IPR006162">
    <property type="entry name" value="Ppantetheine_attach_site"/>
</dbReference>
<dbReference type="SUPFAM" id="SSF52777">
    <property type="entry name" value="CoA-dependent acyltransferases"/>
    <property type="match status" value="4"/>
</dbReference>
<evidence type="ECO:0000313" key="7">
    <source>
        <dbReference type="Proteomes" id="UP000640531"/>
    </source>
</evidence>
<protein>
    <submittedName>
        <fullName evidence="6">Amino acid adenylation domain-containing protein</fullName>
    </submittedName>
</protein>
<dbReference type="CDD" id="cd19531">
    <property type="entry name" value="LCL_NRPS-like"/>
    <property type="match status" value="1"/>
</dbReference>
<dbReference type="InterPro" id="IPR023213">
    <property type="entry name" value="CAT-like_dom_sf"/>
</dbReference>
<comment type="caution">
    <text evidence="6">The sequence shown here is derived from an EMBL/GenBank/DDBJ whole genome shotgun (WGS) entry which is preliminary data.</text>
</comment>
<dbReference type="InterPro" id="IPR009081">
    <property type="entry name" value="PP-bd_ACP"/>
</dbReference>
<dbReference type="Gene3D" id="1.10.1200.10">
    <property type="entry name" value="ACP-like"/>
    <property type="match status" value="2"/>
</dbReference>
<name>A0ABR8FAY0_9NOST</name>
<dbReference type="SMART" id="SM00823">
    <property type="entry name" value="PKS_PP"/>
    <property type="match status" value="2"/>
</dbReference>
<accession>A0ABR8FAY0</accession>
<dbReference type="InterPro" id="IPR036736">
    <property type="entry name" value="ACP-like_sf"/>
</dbReference>
<dbReference type="InterPro" id="IPR036291">
    <property type="entry name" value="NAD(P)-bd_dom_sf"/>
</dbReference>